<dbReference type="AlphaFoldDB" id="A0A857GIT8"/>
<name>A0A857GIT8_9GAMM</name>
<dbReference type="Proteomes" id="UP000463949">
    <property type="component" value="Chromosome"/>
</dbReference>
<dbReference type="EMBL" id="CP024621">
    <property type="protein sequence ID" value="QHD48454.1"/>
    <property type="molecule type" value="Genomic_DNA"/>
</dbReference>
<evidence type="ECO:0000313" key="2">
    <source>
        <dbReference type="Proteomes" id="UP000463949"/>
    </source>
</evidence>
<reference evidence="1 2" key="1">
    <citation type="submission" date="2017-10" db="EMBL/GenBank/DDBJ databases">
        <title>Coral associated bacteria.</title>
        <authorList>
            <person name="Wang X."/>
        </authorList>
    </citation>
    <scope>NUCLEOTIDE SEQUENCE [LARGE SCALE GENOMIC DNA]</scope>
    <source>
        <strain evidence="1 2">SCSIO 43005</strain>
    </source>
</reference>
<proteinExistence type="predicted"/>
<accession>A0A857GIT8</accession>
<protein>
    <submittedName>
        <fullName evidence="1">Uncharacterized protein</fullName>
    </submittedName>
</protein>
<organism evidence="1 2">
    <name type="scientific">Vreelandella aquamarina</name>
    <dbReference type="NCBI Taxonomy" id="77097"/>
    <lineage>
        <taxon>Bacteria</taxon>
        <taxon>Pseudomonadati</taxon>
        <taxon>Pseudomonadota</taxon>
        <taxon>Gammaproteobacteria</taxon>
        <taxon>Oceanospirillales</taxon>
        <taxon>Halomonadaceae</taxon>
        <taxon>Vreelandella</taxon>
    </lineage>
</organism>
<evidence type="ECO:0000313" key="1">
    <source>
        <dbReference type="EMBL" id="QHD48454.1"/>
    </source>
</evidence>
<dbReference type="RefSeq" id="WP_159340734.1">
    <property type="nucleotide sequence ID" value="NZ_CP024621.1"/>
</dbReference>
<gene>
    <name evidence="1" type="ORF">CTT34_01455</name>
</gene>
<sequence length="73" mass="8226">MKALIKAARIQQLKKRARRLYIAYVEAHDHLGCGNHLADHLTGGRRKRLAKAFNATVDRLEALGANPPKERLL</sequence>
<dbReference type="KEGG" id="hmd:CTT34_01455"/>